<evidence type="ECO:0000256" key="6">
    <source>
        <dbReference type="ARBA" id="ARBA00023136"/>
    </source>
</evidence>
<dbReference type="GO" id="GO:0005886">
    <property type="term" value="C:plasma membrane"/>
    <property type="evidence" value="ECO:0007669"/>
    <property type="project" value="UniProtKB-SubCell"/>
</dbReference>
<organism evidence="9 10">
    <name type="scientific">Pseudoclavibacter chungangensis</name>
    <dbReference type="NCBI Taxonomy" id="587635"/>
    <lineage>
        <taxon>Bacteria</taxon>
        <taxon>Bacillati</taxon>
        <taxon>Actinomycetota</taxon>
        <taxon>Actinomycetes</taxon>
        <taxon>Micrococcales</taxon>
        <taxon>Microbacteriaceae</taxon>
        <taxon>Pseudoclavibacter</taxon>
    </lineage>
</organism>
<dbReference type="OrthoDB" id="162303at2"/>
<name>A0A7J5C2W0_9MICO</name>
<feature type="transmembrane region" description="Helical" evidence="7">
    <location>
        <begin position="144"/>
        <end position="167"/>
    </location>
</feature>
<comment type="subcellular location">
    <subcellularLocation>
        <location evidence="1">Cell membrane</location>
        <topology evidence="1">Multi-pass membrane protein</topology>
    </subcellularLocation>
</comment>
<evidence type="ECO:0000256" key="2">
    <source>
        <dbReference type="ARBA" id="ARBA00010792"/>
    </source>
</evidence>
<feature type="transmembrane region" description="Helical" evidence="7">
    <location>
        <begin position="173"/>
        <end position="194"/>
    </location>
</feature>
<keyword evidence="6 7" id="KW-0472">Membrane</keyword>
<comment type="caution">
    <text evidence="9">The sequence shown here is derived from an EMBL/GenBank/DDBJ whole genome shotgun (WGS) entry which is preliminary data.</text>
</comment>
<evidence type="ECO:0000256" key="3">
    <source>
        <dbReference type="ARBA" id="ARBA00022475"/>
    </source>
</evidence>
<evidence type="ECO:0000313" key="9">
    <source>
        <dbReference type="EMBL" id="KAB1660393.1"/>
    </source>
</evidence>
<dbReference type="Pfam" id="PF09335">
    <property type="entry name" value="VTT_dom"/>
    <property type="match status" value="1"/>
</dbReference>
<evidence type="ECO:0000313" key="10">
    <source>
        <dbReference type="Proteomes" id="UP000467240"/>
    </source>
</evidence>
<dbReference type="PANTHER" id="PTHR42709:SF6">
    <property type="entry name" value="UNDECAPRENYL PHOSPHATE TRANSPORTER A"/>
    <property type="match status" value="1"/>
</dbReference>
<dbReference type="InterPro" id="IPR051311">
    <property type="entry name" value="DedA_domain"/>
</dbReference>
<protein>
    <submittedName>
        <fullName evidence="9">DedA family protein</fullName>
    </submittedName>
</protein>
<reference evidence="9 10" key="1">
    <citation type="submission" date="2019-09" db="EMBL/GenBank/DDBJ databases">
        <title>Phylogeny of genus Pseudoclavibacter and closely related genus.</title>
        <authorList>
            <person name="Li Y."/>
        </authorList>
    </citation>
    <scope>NUCLEOTIDE SEQUENCE [LARGE SCALE GENOMIC DNA]</scope>
    <source>
        <strain evidence="9 10">DSM 23821</strain>
    </source>
</reference>
<evidence type="ECO:0000256" key="4">
    <source>
        <dbReference type="ARBA" id="ARBA00022692"/>
    </source>
</evidence>
<evidence type="ECO:0000256" key="5">
    <source>
        <dbReference type="ARBA" id="ARBA00022989"/>
    </source>
</evidence>
<comment type="similarity">
    <text evidence="2">Belongs to the DedA family.</text>
</comment>
<gene>
    <name evidence="9" type="ORF">F8O01_03470</name>
</gene>
<keyword evidence="4 7" id="KW-0812">Transmembrane</keyword>
<dbReference type="InterPro" id="IPR032816">
    <property type="entry name" value="VTT_dom"/>
</dbReference>
<keyword evidence="3" id="KW-1003">Cell membrane</keyword>
<evidence type="ECO:0000256" key="7">
    <source>
        <dbReference type="SAM" id="Phobius"/>
    </source>
</evidence>
<keyword evidence="5 7" id="KW-1133">Transmembrane helix</keyword>
<dbReference type="PANTHER" id="PTHR42709">
    <property type="entry name" value="ALKALINE PHOSPHATASE LIKE PROTEIN"/>
    <property type="match status" value="1"/>
</dbReference>
<keyword evidence="10" id="KW-1185">Reference proteome</keyword>
<evidence type="ECO:0000259" key="8">
    <source>
        <dbReference type="Pfam" id="PF09335"/>
    </source>
</evidence>
<proteinExistence type="inferred from homology"/>
<sequence length="213" mass="21856">MEQLDNLLSALVTSPFVPIVVLALCVVDGFFPPVPSETVVVAALAAVLSSGHDGFWLVALLLFVAAMGAWFGDLVAFAIGRRIGGRRATASRPAVRRAMAWAGSRIRERPATLVLVGRFIPVGRVAVNMTAGATGMATRRFASLALIGGTVWAGMCLGIATVAGALFGGSPAVASAAAILVSLLVGLVVDRVAARGGRPTRTTRTARPEAIAP</sequence>
<dbReference type="Proteomes" id="UP000467240">
    <property type="component" value="Unassembled WGS sequence"/>
</dbReference>
<evidence type="ECO:0000256" key="1">
    <source>
        <dbReference type="ARBA" id="ARBA00004651"/>
    </source>
</evidence>
<accession>A0A7J5C2W0</accession>
<dbReference type="EMBL" id="WBJZ01000003">
    <property type="protein sequence ID" value="KAB1660393.1"/>
    <property type="molecule type" value="Genomic_DNA"/>
</dbReference>
<feature type="transmembrane region" description="Helical" evidence="7">
    <location>
        <begin position="7"/>
        <end position="31"/>
    </location>
</feature>
<dbReference type="AlphaFoldDB" id="A0A7J5C2W0"/>
<feature type="transmembrane region" description="Helical" evidence="7">
    <location>
        <begin position="55"/>
        <end position="79"/>
    </location>
</feature>
<feature type="domain" description="VTT" evidence="8">
    <location>
        <begin position="34"/>
        <end position="154"/>
    </location>
</feature>
<dbReference type="RefSeq" id="WP_158039493.1">
    <property type="nucleotide sequence ID" value="NZ_JACCFV010000001.1"/>
</dbReference>